<feature type="coiled-coil region" evidence="1">
    <location>
        <begin position="40"/>
        <end position="93"/>
    </location>
</feature>
<proteinExistence type="predicted"/>
<comment type="caution">
    <text evidence="3">The sequence shown here is derived from an EMBL/GenBank/DDBJ whole genome shotgun (WGS) entry which is preliminary data.</text>
</comment>
<dbReference type="PROSITE" id="PS51257">
    <property type="entry name" value="PROKAR_LIPOPROTEIN"/>
    <property type="match status" value="1"/>
</dbReference>
<evidence type="ECO:0000313" key="3">
    <source>
        <dbReference type="EMBL" id="MCF2651137.1"/>
    </source>
</evidence>
<sequence>MKKLCALALILAMMLLLTSCGMVEKMVGDAVRESYGDEVGDLYEEALEQNRQDLKELEDDWNTVRDSMRDELHAAAEEQYGEQAEEAKVLKEKTFDLPGRAYQFFGNTTVHNGITFYNPKYIIEHDALPN</sequence>
<evidence type="ECO:0000256" key="1">
    <source>
        <dbReference type="SAM" id="Coils"/>
    </source>
</evidence>
<organism evidence="3 4">
    <name type="scientific">Anaeromassilibacillus senegalensis</name>
    <dbReference type="NCBI Taxonomy" id="1673717"/>
    <lineage>
        <taxon>Bacteria</taxon>
        <taxon>Bacillati</taxon>
        <taxon>Bacillota</taxon>
        <taxon>Clostridia</taxon>
        <taxon>Eubacteriales</taxon>
        <taxon>Acutalibacteraceae</taxon>
        <taxon>Anaeromassilibacillus</taxon>
    </lineage>
</organism>
<dbReference type="EMBL" id="JAFBIT010000001">
    <property type="protein sequence ID" value="MCF2651137.1"/>
    <property type="molecule type" value="Genomic_DNA"/>
</dbReference>
<evidence type="ECO:0000313" key="4">
    <source>
        <dbReference type="Proteomes" id="UP001299220"/>
    </source>
</evidence>
<gene>
    <name evidence="3" type="ORF">JQM67_00740</name>
</gene>
<keyword evidence="4" id="KW-1185">Reference proteome</keyword>
<protein>
    <submittedName>
        <fullName evidence="3">DNA-binding protein</fullName>
    </submittedName>
</protein>
<evidence type="ECO:0000256" key="2">
    <source>
        <dbReference type="SAM" id="SignalP"/>
    </source>
</evidence>
<keyword evidence="1" id="KW-0175">Coiled coil</keyword>
<dbReference type="GO" id="GO:0003677">
    <property type="term" value="F:DNA binding"/>
    <property type="evidence" value="ECO:0007669"/>
    <property type="project" value="UniProtKB-KW"/>
</dbReference>
<name>A0ABS9CLP5_9FIRM</name>
<keyword evidence="2" id="KW-0732">Signal</keyword>
<accession>A0ABS9CLP5</accession>
<feature type="signal peptide" evidence="2">
    <location>
        <begin position="1"/>
        <end position="21"/>
    </location>
</feature>
<reference evidence="3 4" key="1">
    <citation type="submission" date="2020-12" db="EMBL/GenBank/DDBJ databases">
        <title>Whole genome sequences of gut porcine anaerobes.</title>
        <authorList>
            <person name="Kubasova T."/>
            <person name="Jahodarova E."/>
            <person name="Rychlik I."/>
        </authorList>
    </citation>
    <scope>NUCLEOTIDE SEQUENCE [LARGE SCALE GENOMIC DNA]</scope>
    <source>
        <strain evidence="3 4">An867</strain>
    </source>
</reference>
<dbReference type="Proteomes" id="UP001299220">
    <property type="component" value="Unassembled WGS sequence"/>
</dbReference>
<feature type="chain" id="PRO_5046387559" evidence="2">
    <location>
        <begin position="22"/>
        <end position="130"/>
    </location>
</feature>
<dbReference type="RefSeq" id="WP_235322080.1">
    <property type="nucleotide sequence ID" value="NZ_JAFBIT010000001.1"/>
</dbReference>
<keyword evidence="3" id="KW-0238">DNA-binding</keyword>